<dbReference type="PATRIC" id="fig|749927.5.peg.2190"/>
<proteinExistence type="predicted"/>
<dbReference type="AlphaFoldDB" id="A0A0H3CZ64"/>
<keyword evidence="1" id="KW-1133">Transmembrane helix</keyword>
<dbReference type="EMBL" id="CP002000">
    <property type="protein sequence ID" value="ADJ43927.1"/>
    <property type="molecule type" value="Genomic_DNA"/>
</dbReference>
<accession>A0A0H3CZ64</accession>
<sequence>MPTNTLLILGRTLTVLGGLVLLGVVVRLSVAVLEATLPPVLMNGLAAGFATLVSILNPAMGSLMALFIIVGLCYIALGRRR</sequence>
<evidence type="ECO:0000256" key="1">
    <source>
        <dbReference type="SAM" id="Phobius"/>
    </source>
</evidence>
<protein>
    <submittedName>
        <fullName evidence="2">Uncharacterized protein</fullName>
    </submittedName>
</protein>
<evidence type="ECO:0000313" key="3">
    <source>
        <dbReference type="Proteomes" id="UP000000328"/>
    </source>
</evidence>
<feature type="transmembrane region" description="Helical" evidence="1">
    <location>
        <begin position="12"/>
        <end position="33"/>
    </location>
</feature>
<reference evidence="2 3" key="1">
    <citation type="journal article" date="2010" name="Cell Res.">
        <title>Complete genome sequence of the rifamycin SV-producing Amycolatopsis mediterranei U32 revealed its genetic characteristics in phylogeny and metabolism.</title>
        <authorList>
            <person name="Zhao W."/>
            <person name="Zhong Y."/>
            <person name="Yuan H."/>
            <person name="Wang J."/>
            <person name="Zheng H."/>
            <person name="Wang Y."/>
            <person name="Cen X."/>
            <person name="Xu F."/>
            <person name="Bai J."/>
            <person name="Han X."/>
            <person name="Lu G."/>
            <person name="Zhu Y."/>
            <person name="Shao Z."/>
            <person name="Yan H."/>
            <person name="Li C."/>
            <person name="Peng N."/>
            <person name="Zhang Z."/>
            <person name="Zhang Y."/>
            <person name="Lin W."/>
            <person name="Fan Y."/>
            <person name="Qin Z."/>
            <person name="Hu Y."/>
            <person name="Zhu B."/>
            <person name="Wang S."/>
            <person name="Ding X."/>
            <person name="Zhao G.P."/>
        </authorList>
    </citation>
    <scope>NUCLEOTIDE SEQUENCE [LARGE SCALE GENOMIC DNA]</scope>
    <source>
        <strain evidence="3">U-32</strain>
    </source>
</reference>
<keyword evidence="1" id="KW-0472">Membrane</keyword>
<gene>
    <name evidence="2" type="ordered locus">AMED_2122</name>
</gene>
<dbReference type="KEGG" id="amd:AMED_2122"/>
<dbReference type="HOGENOM" id="CLU_2566309_0_0_11"/>
<evidence type="ECO:0000313" key="2">
    <source>
        <dbReference type="EMBL" id="ADJ43927.1"/>
    </source>
</evidence>
<feature type="transmembrane region" description="Helical" evidence="1">
    <location>
        <begin position="45"/>
        <end position="77"/>
    </location>
</feature>
<dbReference type="GeneID" id="92869908"/>
<dbReference type="RefSeq" id="WP_013224007.1">
    <property type="nucleotide sequence ID" value="NC_014318.1"/>
</dbReference>
<organism evidence="2 3">
    <name type="scientific">Amycolatopsis mediterranei (strain U-32)</name>
    <dbReference type="NCBI Taxonomy" id="749927"/>
    <lineage>
        <taxon>Bacteria</taxon>
        <taxon>Bacillati</taxon>
        <taxon>Actinomycetota</taxon>
        <taxon>Actinomycetes</taxon>
        <taxon>Pseudonocardiales</taxon>
        <taxon>Pseudonocardiaceae</taxon>
        <taxon>Amycolatopsis</taxon>
    </lineage>
</organism>
<name>A0A0H3CZ64_AMYMU</name>
<dbReference type="Proteomes" id="UP000000328">
    <property type="component" value="Chromosome"/>
</dbReference>
<keyword evidence="1" id="KW-0812">Transmembrane</keyword>